<dbReference type="PANTHER" id="PTHR45339">
    <property type="entry name" value="HYBRID SIGNAL TRANSDUCTION HISTIDINE KINASE J"/>
    <property type="match status" value="1"/>
</dbReference>
<evidence type="ECO:0000259" key="12">
    <source>
        <dbReference type="PROSITE" id="PS50110"/>
    </source>
</evidence>
<evidence type="ECO:0000256" key="2">
    <source>
        <dbReference type="ARBA" id="ARBA00012438"/>
    </source>
</evidence>
<dbReference type="GO" id="GO:0000155">
    <property type="term" value="F:phosphorelay sensor kinase activity"/>
    <property type="evidence" value="ECO:0007669"/>
    <property type="project" value="InterPro"/>
</dbReference>
<evidence type="ECO:0000256" key="8">
    <source>
        <dbReference type="ARBA" id="ARBA00023012"/>
    </source>
</evidence>
<dbReference type="CDD" id="cd16922">
    <property type="entry name" value="HATPase_EvgS-ArcB-TorS-like"/>
    <property type="match status" value="1"/>
</dbReference>
<comment type="catalytic activity">
    <reaction evidence="1">
        <text>ATP + protein L-histidine = ADP + protein N-phospho-L-histidine.</text>
        <dbReference type="EC" id="2.7.13.3"/>
    </reaction>
</comment>
<feature type="transmembrane region" description="Helical" evidence="10">
    <location>
        <begin position="317"/>
        <end position="338"/>
    </location>
</feature>
<dbReference type="InterPro" id="IPR004358">
    <property type="entry name" value="Sig_transdc_His_kin-like_C"/>
</dbReference>
<dbReference type="SMART" id="SM00388">
    <property type="entry name" value="HisKA"/>
    <property type="match status" value="1"/>
</dbReference>
<dbReference type="InterPro" id="IPR011006">
    <property type="entry name" value="CheY-like_superfamily"/>
</dbReference>
<keyword evidence="10" id="KW-1133">Transmembrane helix</keyword>
<dbReference type="Pfam" id="PF00512">
    <property type="entry name" value="HisKA"/>
    <property type="match status" value="1"/>
</dbReference>
<dbReference type="AlphaFoldDB" id="A0A1W1EA54"/>
<dbReference type="InterPro" id="IPR003661">
    <property type="entry name" value="HisK_dim/P_dom"/>
</dbReference>
<dbReference type="PROSITE" id="PS50110">
    <property type="entry name" value="RESPONSE_REGULATORY"/>
    <property type="match status" value="1"/>
</dbReference>
<dbReference type="InterPro" id="IPR013587">
    <property type="entry name" value="Nitrate/nitrite_sensing"/>
</dbReference>
<name>A0A1W1EA54_9ZZZZ</name>
<dbReference type="EMBL" id="FPIB01000021">
    <property type="protein sequence ID" value="SFV90737.1"/>
    <property type="molecule type" value="Genomic_DNA"/>
</dbReference>
<feature type="domain" description="Histidine kinase" evidence="11">
    <location>
        <begin position="421"/>
        <end position="644"/>
    </location>
</feature>
<dbReference type="EC" id="2.7.13.3" evidence="2"/>
<organism evidence="13">
    <name type="scientific">hydrothermal vent metagenome</name>
    <dbReference type="NCBI Taxonomy" id="652676"/>
    <lineage>
        <taxon>unclassified sequences</taxon>
        <taxon>metagenomes</taxon>
        <taxon>ecological metagenomes</taxon>
    </lineage>
</organism>
<dbReference type="SMART" id="SM00448">
    <property type="entry name" value="REC"/>
    <property type="match status" value="1"/>
</dbReference>
<dbReference type="InterPro" id="IPR001789">
    <property type="entry name" value="Sig_transdc_resp-reg_receiver"/>
</dbReference>
<dbReference type="PRINTS" id="PR00344">
    <property type="entry name" value="BCTRLSENSOR"/>
</dbReference>
<keyword evidence="3" id="KW-0597">Phosphoprotein</keyword>
<evidence type="ECO:0000256" key="4">
    <source>
        <dbReference type="ARBA" id="ARBA00022679"/>
    </source>
</evidence>
<evidence type="ECO:0000256" key="7">
    <source>
        <dbReference type="ARBA" id="ARBA00022840"/>
    </source>
</evidence>
<keyword evidence="6 13" id="KW-0418">Kinase</keyword>
<dbReference type="SUPFAM" id="SSF55874">
    <property type="entry name" value="ATPase domain of HSP90 chaperone/DNA topoisomerase II/histidine kinase"/>
    <property type="match status" value="1"/>
</dbReference>
<feature type="compositionally biased region" description="Basic and acidic residues" evidence="9">
    <location>
        <begin position="919"/>
        <end position="931"/>
    </location>
</feature>
<dbReference type="PROSITE" id="PS50109">
    <property type="entry name" value="HIS_KIN"/>
    <property type="match status" value="1"/>
</dbReference>
<keyword evidence="10" id="KW-0472">Membrane</keyword>
<evidence type="ECO:0000256" key="10">
    <source>
        <dbReference type="SAM" id="Phobius"/>
    </source>
</evidence>
<reference evidence="13" key="1">
    <citation type="submission" date="2016-10" db="EMBL/GenBank/DDBJ databases">
        <authorList>
            <person name="de Groot N.N."/>
        </authorList>
    </citation>
    <scope>NUCLEOTIDE SEQUENCE</scope>
</reference>
<feature type="domain" description="Response regulatory" evidence="12">
    <location>
        <begin position="792"/>
        <end position="911"/>
    </location>
</feature>
<keyword evidence="7" id="KW-0067">ATP-binding</keyword>
<dbReference type="PANTHER" id="PTHR45339:SF1">
    <property type="entry name" value="HYBRID SIGNAL TRANSDUCTION HISTIDINE KINASE J"/>
    <property type="match status" value="1"/>
</dbReference>
<keyword evidence="8" id="KW-0902">Two-component regulatory system</keyword>
<dbReference type="Gene3D" id="3.40.50.2300">
    <property type="match status" value="1"/>
</dbReference>
<evidence type="ECO:0000256" key="6">
    <source>
        <dbReference type="ARBA" id="ARBA00022777"/>
    </source>
</evidence>
<dbReference type="Gene3D" id="3.30.565.10">
    <property type="entry name" value="Histidine kinase-like ATPase, C-terminal domain"/>
    <property type="match status" value="1"/>
</dbReference>
<evidence type="ECO:0000313" key="13">
    <source>
        <dbReference type="EMBL" id="SFV90737.1"/>
    </source>
</evidence>
<evidence type="ECO:0000256" key="5">
    <source>
        <dbReference type="ARBA" id="ARBA00022741"/>
    </source>
</evidence>
<keyword evidence="4" id="KW-0808">Transferase</keyword>
<proteinExistence type="predicted"/>
<sequence length="1076" mass="121181">MTIRNRLKLIALVPILLLLLLSSYFFVTSYINYEKAQALKTALTNNAYLSKTLGEIGKERGLTALYIGSNRKAYNNLLANQRKSTDKTVAELRSKLATSNGNLLPFLSKIVGERTELNTHQYNMMLKKLGKLPQVRKKADAPQSDFKTVFFDGYTKTFSAPIMQNLLQINNFALNTEIASLVTTLSELYTVKEYTGLERGFVAYYMTQKASMTLDEITLWNTFKTKANIFNIKQVSDSKLRTELQKILENPKSKAILQELSRTSSAIQIDVDNGDYAEKVMDWFALQTQKISLYNKAELVVSNALWKKSDIYLQKQLSLLAIATTILLLSLLLAYLGYTTTRDISRNIKELEDVLNKAVTDMKESDQYLSADTAHIENIELDTPEGTREAYKFLETLVETAKEDKQTALQANEAKSLFLANMSHEIRTPLNGIVGFTEILRSTNLDPEQQEFLNIIDKSSENLLNIINNILDLSKIESNKIEIENIVFDAAEEFESAVETYAVGAAEKNIDLNFYMDPTISPKLKGDPTKIKEVVINLLSNAIKFTGHGGSINLKIEKEGSDENGAAHIKFSVQDSGIGMTKEQQERVFDAFSQADASVTRKYGGTGLGLTISSQFVELMGGKLELTSAKDKGTTFYFTIPLEEVGSPDTNYNHAFEDMTICKYQDEIPTILDGYLASYFEYFGPEVRHFESVSNLKELNNLGICKTFWIDIDKTKQNILDAITNIDKSKLIIIANVTSRNKIDQLGVDQDNVIFKPVTLSKLKTVLVKTANTSPELIEKAVQSQASQFDAKVLVTEDNIINQKLIKRVLEDHGITVELANNGLEAFEKRRNNNYDLLFMDIQMPVMDGIEATHEIIDYEEDEEVPHVPIVALTANALKGDRERFLAEGMDEYITKPIETTELLYILNKFLADKAVLETSQKEEETPKAQTDEAVDTQIQEPELPKEESHVEEDAVIDLDMSPKEHTTTSNDAISLVDDISETETLQENQKILIAKKFLLERRVLTKVIENLGYDYDIVEDMGTLEEKLSEGHYDILFTDAELVTETLKAHANGVEIITVSNDKDEIERMIKTHRG</sequence>
<gene>
    <name evidence="13" type="ORF">MNB_SV-4-684</name>
</gene>
<dbReference type="SUPFAM" id="SSF47384">
    <property type="entry name" value="Homodimeric domain of signal transducing histidine kinase"/>
    <property type="match status" value="1"/>
</dbReference>
<dbReference type="InterPro" id="IPR005467">
    <property type="entry name" value="His_kinase_dom"/>
</dbReference>
<dbReference type="FunFam" id="1.10.287.130:FF:000002">
    <property type="entry name" value="Two-component osmosensing histidine kinase"/>
    <property type="match status" value="1"/>
</dbReference>
<keyword evidence="10" id="KW-0812">Transmembrane</keyword>
<keyword evidence="5" id="KW-0547">Nucleotide-binding</keyword>
<dbReference type="Pfam" id="PF02518">
    <property type="entry name" value="HATPase_c"/>
    <property type="match status" value="1"/>
</dbReference>
<dbReference type="CDD" id="cd00082">
    <property type="entry name" value="HisKA"/>
    <property type="match status" value="1"/>
</dbReference>
<dbReference type="SMART" id="SM00387">
    <property type="entry name" value="HATPase_c"/>
    <property type="match status" value="1"/>
</dbReference>
<dbReference type="CDD" id="cd17546">
    <property type="entry name" value="REC_hyHK_CKI1_RcsC-like"/>
    <property type="match status" value="1"/>
</dbReference>
<protein>
    <recommendedName>
        <fullName evidence="2">histidine kinase</fullName>
        <ecNumber evidence="2">2.7.13.3</ecNumber>
    </recommendedName>
</protein>
<dbReference type="GO" id="GO:0005524">
    <property type="term" value="F:ATP binding"/>
    <property type="evidence" value="ECO:0007669"/>
    <property type="project" value="UniProtKB-KW"/>
</dbReference>
<evidence type="ECO:0000256" key="9">
    <source>
        <dbReference type="SAM" id="MobiDB-lite"/>
    </source>
</evidence>
<accession>A0A1W1EA54</accession>
<dbReference type="InterPro" id="IPR036097">
    <property type="entry name" value="HisK_dim/P_sf"/>
</dbReference>
<dbReference type="SUPFAM" id="SSF52172">
    <property type="entry name" value="CheY-like"/>
    <property type="match status" value="1"/>
</dbReference>
<evidence type="ECO:0000256" key="1">
    <source>
        <dbReference type="ARBA" id="ARBA00000085"/>
    </source>
</evidence>
<dbReference type="Pfam" id="PF08376">
    <property type="entry name" value="NIT"/>
    <property type="match status" value="1"/>
</dbReference>
<dbReference type="InterPro" id="IPR003594">
    <property type="entry name" value="HATPase_dom"/>
</dbReference>
<dbReference type="FunFam" id="3.30.565.10:FF:000010">
    <property type="entry name" value="Sensor histidine kinase RcsC"/>
    <property type="match status" value="1"/>
</dbReference>
<evidence type="ECO:0000259" key="11">
    <source>
        <dbReference type="PROSITE" id="PS50109"/>
    </source>
</evidence>
<feature type="region of interest" description="Disordered" evidence="9">
    <location>
        <begin position="919"/>
        <end position="951"/>
    </location>
</feature>
<dbReference type="Gene3D" id="1.10.287.130">
    <property type="match status" value="1"/>
</dbReference>
<dbReference type="InterPro" id="IPR036890">
    <property type="entry name" value="HATPase_C_sf"/>
</dbReference>
<evidence type="ECO:0000256" key="3">
    <source>
        <dbReference type="ARBA" id="ARBA00022553"/>
    </source>
</evidence>
<dbReference type="Pfam" id="PF00072">
    <property type="entry name" value="Response_reg"/>
    <property type="match status" value="1"/>
</dbReference>